<dbReference type="OrthoDB" id="9804264at2"/>
<dbReference type="GO" id="GO:0000271">
    <property type="term" value="P:polysaccharide biosynthetic process"/>
    <property type="evidence" value="ECO:0007669"/>
    <property type="project" value="TreeGrafter"/>
</dbReference>
<keyword evidence="6" id="KW-1185">Reference proteome</keyword>
<evidence type="ECO:0000256" key="4">
    <source>
        <dbReference type="RuleBase" id="RU004508"/>
    </source>
</evidence>
<dbReference type="AlphaFoldDB" id="A0A0S4L2N7"/>
<reference evidence="6" key="1">
    <citation type="submission" date="2015-10" db="EMBL/GenBank/DDBJ databases">
        <authorList>
            <person name="Luecker S."/>
            <person name="Luecker S."/>
        </authorList>
    </citation>
    <scope>NUCLEOTIDE SEQUENCE [LARGE SCALE GENOMIC DNA]</scope>
</reference>
<dbReference type="InterPro" id="IPR000653">
    <property type="entry name" value="DegT/StrS_aminotransferase"/>
</dbReference>
<evidence type="ECO:0000256" key="2">
    <source>
        <dbReference type="PIRSR" id="PIRSR000390-1"/>
    </source>
</evidence>
<keyword evidence="5" id="KW-0032">Aminotransferase</keyword>
<dbReference type="InterPro" id="IPR015424">
    <property type="entry name" value="PyrdxlP-dep_Trfase"/>
</dbReference>
<proteinExistence type="inferred from homology"/>
<gene>
    <name evidence="5" type="ORF">COMA2_10281</name>
</gene>
<dbReference type="Proteomes" id="UP000198736">
    <property type="component" value="Unassembled WGS sequence"/>
</dbReference>
<dbReference type="RefSeq" id="WP_090893916.1">
    <property type="nucleotide sequence ID" value="NZ_CZPZ01000001.1"/>
</dbReference>
<protein>
    <submittedName>
        <fullName evidence="5">Putative Aminotransferase</fullName>
        <ecNumber evidence="5">2.6.1.-</ecNumber>
    </submittedName>
</protein>
<name>A0A0S4L2N7_9BACT</name>
<dbReference type="PANTHER" id="PTHR30244">
    <property type="entry name" value="TRANSAMINASE"/>
    <property type="match status" value="1"/>
</dbReference>
<evidence type="ECO:0000313" key="6">
    <source>
        <dbReference type="Proteomes" id="UP000198736"/>
    </source>
</evidence>
<dbReference type="PANTHER" id="PTHR30244:SF34">
    <property type="entry name" value="DTDP-4-AMINO-4,6-DIDEOXYGALACTOSE TRANSAMINASE"/>
    <property type="match status" value="1"/>
</dbReference>
<dbReference type="InterPro" id="IPR015421">
    <property type="entry name" value="PyrdxlP-dep_Trfase_major"/>
</dbReference>
<keyword evidence="5" id="KW-0808">Transferase</keyword>
<dbReference type="EMBL" id="CZPZ01000001">
    <property type="protein sequence ID" value="CUS31765.1"/>
    <property type="molecule type" value="Genomic_DNA"/>
</dbReference>
<accession>A0A0S4L2N7</accession>
<comment type="similarity">
    <text evidence="1 4">Belongs to the DegT/DnrJ/EryC1 family.</text>
</comment>
<dbReference type="InterPro" id="IPR015422">
    <property type="entry name" value="PyrdxlP-dep_Trfase_small"/>
</dbReference>
<evidence type="ECO:0000313" key="5">
    <source>
        <dbReference type="EMBL" id="CUS31765.1"/>
    </source>
</evidence>
<keyword evidence="3 4" id="KW-0663">Pyridoxal phosphate</keyword>
<evidence type="ECO:0000256" key="3">
    <source>
        <dbReference type="PIRSR" id="PIRSR000390-2"/>
    </source>
</evidence>
<organism evidence="5 6">
    <name type="scientific">Candidatus Nitrospira nitrificans</name>
    <dbReference type="NCBI Taxonomy" id="1742973"/>
    <lineage>
        <taxon>Bacteria</taxon>
        <taxon>Pseudomonadati</taxon>
        <taxon>Nitrospirota</taxon>
        <taxon>Nitrospiria</taxon>
        <taxon>Nitrospirales</taxon>
        <taxon>Nitrospiraceae</taxon>
        <taxon>Nitrospira</taxon>
    </lineage>
</organism>
<dbReference type="Gene3D" id="3.90.1150.10">
    <property type="entry name" value="Aspartate Aminotransferase, domain 1"/>
    <property type="match status" value="1"/>
</dbReference>
<feature type="active site" description="Proton acceptor" evidence="2">
    <location>
        <position position="182"/>
    </location>
</feature>
<dbReference type="Pfam" id="PF01041">
    <property type="entry name" value="DegT_DnrJ_EryC1"/>
    <property type="match status" value="1"/>
</dbReference>
<feature type="modified residue" description="N6-(pyridoxal phosphate)lysine" evidence="3">
    <location>
        <position position="182"/>
    </location>
</feature>
<evidence type="ECO:0000256" key="1">
    <source>
        <dbReference type="ARBA" id="ARBA00037999"/>
    </source>
</evidence>
<dbReference type="EC" id="2.6.1.-" evidence="5"/>
<dbReference type="PIRSF" id="PIRSF000390">
    <property type="entry name" value="PLP_StrS"/>
    <property type="match status" value="1"/>
</dbReference>
<sequence>MKIQRYLAPTAAPVSWLDVMRGGWGLFQGRRARARREMEFARYFGVKYAFALSSGKAALTTILQVLAAASSRRKVIVPAYTCFSVPSAILRAGCDVVPCDVDPETLDYRFSDLEALVSGDILCIVSPHLLGQAADILRTKRIACRYEIPVVEDAAQAMGGTQGNRWLGTQADVGFFSLGRGKNVTAGSGGVILTNSDSLGSALAQQCKQIPETSWISQVQAFGEAVATAILIRPSLYWLPAGLPFLGLGETKFESDFSLCRLDGMRAGLLASWRSRLEQSNVERVRHSREMLDALRTSLGRLGPTCREATPYLRVPVIFPSAEMKARACQVSAASGLGVSGLYPSPISEIPALRSTCGTGRFPGAQVLADRMVTCPVHHYVTHQDILNIAGALQGVVDNKDRFAGKPPALPADSVPATKMKA</sequence>
<dbReference type="GO" id="GO:0008483">
    <property type="term" value="F:transaminase activity"/>
    <property type="evidence" value="ECO:0007669"/>
    <property type="project" value="UniProtKB-KW"/>
</dbReference>
<dbReference type="Gene3D" id="3.40.640.10">
    <property type="entry name" value="Type I PLP-dependent aspartate aminotransferase-like (Major domain)"/>
    <property type="match status" value="1"/>
</dbReference>
<dbReference type="GO" id="GO:0030170">
    <property type="term" value="F:pyridoxal phosphate binding"/>
    <property type="evidence" value="ECO:0007669"/>
    <property type="project" value="TreeGrafter"/>
</dbReference>
<dbReference type="STRING" id="1742973.COMA2_10281"/>
<dbReference type="SUPFAM" id="SSF53383">
    <property type="entry name" value="PLP-dependent transferases"/>
    <property type="match status" value="1"/>
</dbReference>